<dbReference type="AlphaFoldDB" id="A0A0M2PY52"/>
<sequence length="488" mass="56817">MILSLPPLSPQRPQQLIALAQQQQSQFQQIPSVDQVLEKLTQGHTNITPLEWYCCLKAKAEWDQQQSPDQQRHSATLIWRQIGQDSWLCIFLLRRLLDQCQSREQLCLAPSILDTVDTIYNQAWLGNQKDFVNLVYAVYQTLGKAVDQTTQHPVSALGPVAAQYRLNKGDYIAQLSKRLSLSWQDTNLLNLHFIEQAAIYFNHKIEHKSYQSSDEKWMTSCLNDPAVSKAELAIGITTILEAAPTNFSSTCPQLIELFIQLRWQQPELYNLLGDQAKIRLNALIGAANYTLFSELVDTLLKYSPIFQETEGSENKERNRIDMRRYFWSNYSDRFEAVKILVPPSSYQILEQANHDMNYIEKLDVSSVPAEEETEFCFFDFGNYIIAEPLRGTKDMYLFRDKVGKMLMEKPNLSLKQMGSVVSWRHDHMLLWQNFCERWLAIHKIFPNDGITKFRQDSENYHPYSRSQGMPRPSQEGIKKREEQLRRYK</sequence>
<dbReference type="InterPro" id="IPR028943">
    <property type="entry name" value="ZorC_EH_Signature_dom"/>
</dbReference>
<reference evidence="3" key="1">
    <citation type="submission" date="2012-04" db="EMBL/GenBank/DDBJ databases">
        <authorList>
            <person name="Borisov I.G."/>
            <person name="Ivanikova N.V."/>
            <person name="Pinevich A.V."/>
        </authorList>
    </citation>
    <scope>NUCLEOTIDE SEQUENCE</scope>
    <source>
        <strain evidence="3">CALU 1027</strain>
    </source>
</reference>
<dbReference type="Proteomes" id="UP000034681">
    <property type="component" value="Unassembled WGS sequence"/>
</dbReference>
<dbReference type="STRING" id="317619.GCA_000332315_00105"/>
<gene>
    <name evidence="3" type="ORF">PROH_06790</name>
</gene>
<comment type="caution">
    <text evidence="3">The sequence shown here is derived from an EMBL/GenBank/DDBJ whole genome shotgun (WGS) entry which is preliminary data.</text>
</comment>
<proteinExistence type="predicted"/>
<evidence type="ECO:0000256" key="1">
    <source>
        <dbReference type="SAM" id="MobiDB-lite"/>
    </source>
</evidence>
<dbReference type="Pfam" id="PF15611">
    <property type="entry name" value="EH_Signature"/>
    <property type="match status" value="1"/>
</dbReference>
<dbReference type="RefSeq" id="WP_017710825.1">
    <property type="nucleotide sequence ID" value="NZ_KB235933.1"/>
</dbReference>
<protein>
    <recommendedName>
        <fullName evidence="2">Zorya protein ZorC EH domain-containing protein</fullName>
    </recommendedName>
</protein>
<feature type="region of interest" description="Disordered" evidence="1">
    <location>
        <begin position="460"/>
        <end position="488"/>
    </location>
</feature>
<keyword evidence="4" id="KW-1185">Reference proteome</keyword>
<organism evidence="3 4">
    <name type="scientific">Prochlorothrix hollandica PCC 9006 = CALU 1027</name>
    <dbReference type="NCBI Taxonomy" id="317619"/>
    <lineage>
        <taxon>Bacteria</taxon>
        <taxon>Bacillati</taxon>
        <taxon>Cyanobacteriota</taxon>
        <taxon>Cyanophyceae</taxon>
        <taxon>Prochlorotrichales</taxon>
        <taxon>Prochlorotrichaceae</taxon>
        <taxon>Prochlorothrix</taxon>
    </lineage>
</organism>
<accession>A0A0M2PY52</accession>
<name>A0A0M2PY52_PROHO</name>
<evidence type="ECO:0000313" key="3">
    <source>
        <dbReference type="EMBL" id="KKI99608.1"/>
    </source>
</evidence>
<dbReference type="EMBL" id="AJTX02000004">
    <property type="protein sequence ID" value="KKI99608.1"/>
    <property type="molecule type" value="Genomic_DNA"/>
</dbReference>
<evidence type="ECO:0000259" key="2">
    <source>
        <dbReference type="Pfam" id="PF15611"/>
    </source>
</evidence>
<feature type="compositionally biased region" description="Basic and acidic residues" evidence="1">
    <location>
        <begin position="476"/>
        <end position="488"/>
    </location>
</feature>
<feature type="domain" description="Zorya protein ZorC EH" evidence="2">
    <location>
        <begin position="272"/>
        <end position="438"/>
    </location>
</feature>
<evidence type="ECO:0000313" key="4">
    <source>
        <dbReference type="Proteomes" id="UP000034681"/>
    </source>
</evidence>
<dbReference type="OrthoDB" id="5861318at2"/>